<feature type="transmembrane region" description="Helical" evidence="1">
    <location>
        <begin position="12"/>
        <end position="30"/>
    </location>
</feature>
<reference evidence="2 4" key="1">
    <citation type="submission" date="2018-03" db="EMBL/GenBank/DDBJ databases">
        <title>Genomic Encyclopedia of Archaeal and Bacterial Type Strains, Phase II (KMG-II): from individual species to whole genera.</title>
        <authorList>
            <person name="Goeker M."/>
        </authorList>
    </citation>
    <scope>NUCLEOTIDE SEQUENCE [LARGE SCALE GENOMIC DNA]</scope>
    <source>
        <strain evidence="2 4">DSM 21548</strain>
    </source>
</reference>
<keyword evidence="1" id="KW-0812">Transmembrane</keyword>
<dbReference type="Proteomes" id="UP000268291">
    <property type="component" value="Unassembled WGS sequence"/>
</dbReference>
<feature type="transmembrane region" description="Helical" evidence="1">
    <location>
        <begin position="62"/>
        <end position="83"/>
    </location>
</feature>
<sequence>MASARIRLVARGALAAAVSTFVALLSHVAGGGTVPAVAGIAVPLVLSIAVCTFLGRLRFSTLGLVLSVGASQLLFHVLFVLGASTGVAVGGSGAHAHGMADSVVLLGTASPLHPHGDGITMWIAHGLAAALTVIALRRGERTIAHLRTVGRIAITRLLGAIRVRPIAAPCTVSIVGATRVVSRRVRLVHLGALPRRGPPLRAAA</sequence>
<feature type="transmembrane region" description="Helical" evidence="1">
    <location>
        <begin position="36"/>
        <end position="55"/>
    </location>
</feature>
<accession>A0A2P8GW19</accession>
<dbReference type="Proteomes" id="UP000241203">
    <property type="component" value="Unassembled WGS sequence"/>
</dbReference>
<dbReference type="OrthoDB" id="5125396at2"/>
<proteinExistence type="predicted"/>
<keyword evidence="1" id="KW-1133">Transmembrane helix</keyword>
<gene>
    <name evidence="2" type="ORF">CLV49_1767</name>
    <name evidence="3" type="ORF">ELQ93_10370</name>
</gene>
<evidence type="ECO:0000256" key="1">
    <source>
        <dbReference type="SAM" id="Phobius"/>
    </source>
</evidence>
<keyword evidence="1" id="KW-0472">Membrane</keyword>
<dbReference type="EMBL" id="PYAU01000001">
    <property type="protein sequence ID" value="PSL38153.1"/>
    <property type="molecule type" value="Genomic_DNA"/>
</dbReference>
<dbReference type="RefSeq" id="WP_127054370.1">
    <property type="nucleotide sequence ID" value="NZ_PYAU01000001.1"/>
</dbReference>
<dbReference type="EMBL" id="RZGY01000001">
    <property type="protein sequence ID" value="RUQ87297.1"/>
    <property type="molecule type" value="Genomic_DNA"/>
</dbReference>
<feature type="transmembrane region" description="Helical" evidence="1">
    <location>
        <begin position="119"/>
        <end position="137"/>
    </location>
</feature>
<name>A0A2P8GW19_9MICO</name>
<evidence type="ECO:0000313" key="4">
    <source>
        <dbReference type="Proteomes" id="UP000241203"/>
    </source>
</evidence>
<evidence type="ECO:0000313" key="2">
    <source>
        <dbReference type="EMBL" id="PSL38153.1"/>
    </source>
</evidence>
<protein>
    <submittedName>
        <fullName evidence="2">Uncharacterized protein</fullName>
    </submittedName>
</protein>
<keyword evidence="5" id="KW-1185">Reference proteome</keyword>
<organism evidence="2 4">
    <name type="scientific">Labedella gwakjiensis</name>
    <dbReference type="NCBI Taxonomy" id="390269"/>
    <lineage>
        <taxon>Bacteria</taxon>
        <taxon>Bacillati</taxon>
        <taxon>Actinomycetota</taxon>
        <taxon>Actinomycetes</taxon>
        <taxon>Micrococcales</taxon>
        <taxon>Microbacteriaceae</taxon>
        <taxon>Labedella</taxon>
    </lineage>
</organism>
<comment type="caution">
    <text evidence="2">The sequence shown here is derived from an EMBL/GenBank/DDBJ whole genome shotgun (WGS) entry which is preliminary data.</text>
</comment>
<dbReference type="AlphaFoldDB" id="A0A2P8GW19"/>
<evidence type="ECO:0000313" key="3">
    <source>
        <dbReference type="EMBL" id="RUQ87297.1"/>
    </source>
</evidence>
<reference evidence="3 5" key="2">
    <citation type="submission" date="2018-12" db="EMBL/GenBank/DDBJ databases">
        <authorList>
            <person name="hu s."/>
            <person name="Xu Y."/>
            <person name="Xu B."/>
            <person name="Li F."/>
        </authorList>
    </citation>
    <scope>NUCLEOTIDE SEQUENCE [LARGE SCALE GENOMIC DNA]</scope>
    <source>
        <strain evidence="3 5">KSW2-17</strain>
    </source>
</reference>
<evidence type="ECO:0000313" key="5">
    <source>
        <dbReference type="Proteomes" id="UP000268291"/>
    </source>
</evidence>